<keyword evidence="1" id="KW-0175">Coiled coil</keyword>
<accession>A0ABN8S353</accession>
<evidence type="ECO:0000256" key="1">
    <source>
        <dbReference type="SAM" id="Coils"/>
    </source>
</evidence>
<gene>
    <name evidence="2" type="ORF">PLOB_00033475</name>
</gene>
<feature type="coiled-coil region" evidence="1">
    <location>
        <begin position="627"/>
        <end position="668"/>
    </location>
</feature>
<name>A0ABN8S353_9CNID</name>
<evidence type="ECO:0000313" key="3">
    <source>
        <dbReference type="Proteomes" id="UP001159405"/>
    </source>
</evidence>
<comment type="caution">
    <text evidence="2">The sequence shown here is derived from an EMBL/GenBank/DDBJ whole genome shotgun (WGS) entry which is preliminary data.</text>
</comment>
<keyword evidence="3" id="KW-1185">Reference proteome</keyword>
<evidence type="ECO:0000313" key="2">
    <source>
        <dbReference type="EMBL" id="CAH3185874.1"/>
    </source>
</evidence>
<dbReference type="EMBL" id="CALNXK010000449">
    <property type="protein sequence ID" value="CAH3185874.1"/>
    <property type="molecule type" value="Genomic_DNA"/>
</dbReference>
<protein>
    <submittedName>
        <fullName evidence="2">Uncharacterized protein</fullName>
    </submittedName>
</protein>
<sequence>MAKTKVESFVAFLNVANQYDFFKRFSVRLTSSQLDAILEELENAVEITDTIPRAVSIVGRNIQSDNQEIWALNSDLFIDAKGRQVEQPHLRWISHLVAGDPGNRLADEKRSAEVHLPLSKYYFDLVCHLLRGDILTAVENDDTLSRSLDVVLRDAGINRDSITANFEAEENGNFLASFYTIAMSLIMVHYDKWQMLAGSCPLPAALGEPDSGKSTACKVALAATGGWKKNFFASVSEKVTGKIASQTTMGFVIDDPTRPQDVREAAKKFFNEGSNINCCGDWTPKCCPLISINNHVLDWLSKPERERLLSRIIFIPFGNIKREMNEEQSALWQQVFDNLLSKVSAVVGDLIAVGEWLTSNEGRQQFNDCLAIVVEGFGEEGKGARFAKMWTCALMAALKMQELTTAITEGEITNFFMKVILPHVMRFQKVAIHLKSGVAITSGQQPKPGKEAIVSRLEEKLEAVVKNAPKEQNLQFLRTDLSTGKLSSDGTPTPAIGIRAEKFKDRCEEKSITPVKPNDLRTTIRAYGLGLRKTEQRFLSPKENPKENLKRKGEMKLKSCVVVKRALFQQSTLDQLDRGKPINTKRTGVFHMDFFLVYCIRSSGNDVQLESALREKEHLEKPLAGMRKDYEAEIANLKSENRELKTRASEEKKEREKFQELVKAKEGEILSLRGKLEVIKEQSSTKRAADIAAVKAAEMLVVKVTPGEFEKKETARGGKKRDVNKCPPVSKAIGSCVQ</sequence>
<organism evidence="2 3">
    <name type="scientific">Porites lobata</name>
    <dbReference type="NCBI Taxonomy" id="104759"/>
    <lineage>
        <taxon>Eukaryota</taxon>
        <taxon>Metazoa</taxon>
        <taxon>Cnidaria</taxon>
        <taxon>Anthozoa</taxon>
        <taxon>Hexacorallia</taxon>
        <taxon>Scleractinia</taxon>
        <taxon>Fungiina</taxon>
        <taxon>Poritidae</taxon>
        <taxon>Porites</taxon>
    </lineage>
</organism>
<dbReference type="Proteomes" id="UP001159405">
    <property type="component" value="Unassembled WGS sequence"/>
</dbReference>
<reference evidence="2 3" key="1">
    <citation type="submission" date="2022-05" db="EMBL/GenBank/DDBJ databases">
        <authorList>
            <consortium name="Genoscope - CEA"/>
            <person name="William W."/>
        </authorList>
    </citation>
    <scope>NUCLEOTIDE SEQUENCE [LARGE SCALE GENOMIC DNA]</scope>
</reference>
<proteinExistence type="predicted"/>